<gene>
    <name evidence="2" type="ORF">C2L80_06820</name>
</gene>
<reference evidence="2 3" key="1">
    <citation type="journal article" date="2018" name="Int. J. Syst. Evol. Microbiol.">
        <title>Rubneribacter badeniensis gen. nov., sp. nov. and Enteroscipio rubneri gen. nov., sp. nov., new members of the Eggerthellaceae isolated from human faeces.</title>
        <authorList>
            <person name="Danylec N."/>
            <person name="Gobl A."/>
            <person name="Stoll D.A."/>
            <person name="Hetzer B."/>
            <person name="Kulling S.E."/>
            <person name="Huch M."/>
        </authorList>
    </citation>
    <scope>NUCLEOTIDE SEQUENCE [LARGE SCALE GENOMIC DNA]</scope>
    <source>
        <strain evidence="2 3">ResAG-85</strain>
    </source>
</reference>
<evidence type="ECO:0000313" key="2">
    <source>
        <dbReference type="EMBL" id="PNV65376.1"/>
    </source>
</evidence>
<dbReference type="Proteomes" id="UP000236488">
    <property type="component" value="Unassembled WGS sequence"/>
</dbReference>
<protein>
    <submittedName>
        <fullName evidence="2">Molybdenum cofactor biosynthesis enzyme</fullName>
    </submittedName>
</protein>
<dbReference type="AlphaFoldDB" id="A0A2K2U4X8"/>
<keyword evidence="1" id="KW-0812">Transmembrane</keyword>
<name>A0A2K2U4X8_9ACTN</name>
<comment type="caution">
    <text evidence="2">The sequence shown here is derived from an EMBL/GenBank/DDBJ whole genome shotgun (WGS) entry which is preliminary data.</text>
</comment>
<proteinExistence type="predicted"/>
<keyword evidence="1" id="KW-0472">Membrane</keyword>
<keyword evidence="1" id="KW-1133">Transmembrane helix</keyword>
<feature type="transmembrane region" description="Helical" evidence="1">
    <location>
        <begin position="12"/>
        <end position="35"/>
    </location>
</feature>
<accession>A0A2K2U4X8</accession>
<dbReference type="EMBL" id="PPEL01000033">
    <property type="protein sequence ID" value="PNV65376.1"/>
    <property type="molecule type" value="Genomic_DNA"/>
</dbReference>
<evidence type="ECO:0000313" key="3">
    <source>
        <dbReference type="Proteomes" id="UP000236488"/>
    </source>
</evidence>
<dbReference type="RefSeq" id="WP_087197321.1">
    <property type="nucleotide sequence ID" value="NZ_PPEL01000033.1"/>
</dbReference>
<sequence length="704" mass="72282">MKRDLFRDEEGFTSVGVVLALLITLSLVFSAGQVYRLNAAASKVQNVADAAALAAQNVVAEFMIVVKVCDAAVLSLSLTSLAATGLGVAALCTPVTAPASEALLSAGRSVARARDSFAEKAASGLNRLQRALPFLSAANAASVATADGGGSSSYLALAVLAPDEGQEIVVGADAATEALQDEVDGEAEGISEAAKRAEEAAERANEAKLRGFERDCGANPSYCMYERARSLAGMEGADNPLYRSVDTWSFAVALERAKAYYPHRLAAERSENDSVEERARSKLRERFYAYAAQEVERGYVRESEGSFEAFFPHLPKNTEEMRATGLYTEAVYPVTEGADGTVMHAWEGCPEAAGAVRFGSIEQMEAGSYITCPACGFSAASMGKVAAASTSIDNGFEYHYEKVAEAAEDYERARAELDPLANEVRERAGGLFDRLGDALGSVAGMRIDARPPGALGVVVLAACTGASESAWPGPFVQPAGALGAQAAVSAATLVADPAGEGASVVSSLLDGLRDDGGAAVGALGIVLDCWSGVLGAYAEGQKALDGAVSSALDGLPLAGASGLGSWAAGALSEVVSAVGLEPANLDALKPALVNSAHVASADDGAFAAQLLSLKRGAMESPFASNDVFQSIVGLVEGGLVEGIDAASGSIVIAEVRVFGDSGPAVPIEFALPEAAKGMAVDVIERIADGLRTVCAQVTGARVWE</sequence>
<organism evidence="2 3">
    <name type="scientific">Rubneribacter badeniensis</name>
    <dbReference type="NCBI Taxonomy" id="2070688"/>
    <lineage>
        <taxon>Bacteria</taxon>
        <taxon>Bacillati</taxon>
        <taxon>Actinomycetota</taxon>
        <taxon>Coriobacteriia</taxon>
        <taxon>Eggerthellales</taxon>
        <taxon>Eggerthellaceae</taxon>
        <taxon>Rubneribacter</taxon>
    </lineage>
</organism>
<evidence type="ECO:0000256" key="1">
    <source>
        <dbReference type="SAM" id="Phobius"/>
    </source>
</evidence>
<keyword evidence="3" id="KW-1185">Reference proteome</keyword>